<feature type="transmembrane region" description="Helical" evidence="1">
    <location>
        <begin position="163"/>
        <end position="187"/>
    </location>
</feature>
<dbReference type="EMBL" id="SPLM01000001">
    <property type="protein sequence ID" value="TMW69833.1"/>
    <property type="molecule type" value="Genomic_DNA"/>
</dbReference>
<dbReference type="Proteomes" id="UP000794436">
    <property type="component" value="Unassembled WGS sequence"/>
</dbReference>
<evidence type="ECO:0000256" key="1">
    <source>
        <dbReference type="SAM" id="Phobius"/>
    </source>
</evidence>
<feature type="transmembrane region" description="Helical" evidence="1">
    <location>
        <begin position="115"/>
        <end position="136"/>
    </location>
</feature>
<protein>
    <submittedName>
        <fullName evidence="2">Uncharacterized protein</fullName>
    </submittedName>
</protein>
<keyword evidence="1" id="KW-1133">Transmembrane helix</keyword>
<feature type="transmembrane region" description="Helical" evidence="1">
    <location>
        <begin position="199"/>
        <end position="224"/>
    </location>
</feature>
<evidence type="ECO:0000313" key="2">
    <source>
        <dbReference type="EMBL" id="TMW69833.1"/>
    </source>
</evidence>
<evidence type="ECO:0000313" key="3">
    <source>
        <dbReference type="Proteomes" id="UP000794436"/>
    </source>
</evidence>
<feature type="transmembrane region" description="Helical" evidence="1">
    <location>
        <begin position="253"/>
        <end position="272"/>
    </location>
</feature>
<feature type="transmembrane region" description="Helical" evidence="1">
    <location>
        <begin position="56"/>
        <end position="76"/>
    </location>
</feature>
<dbReference type="AlphaFoldDB" id="A0A8K1CX35"/>
<keyword evidence="3" id="KW-1185">Reference proteome</keyword>
<feature type="transmembrane region" description="Helical" evidence="1">
    <location>
        <begin position="302"/>
        <end position="323"/>
    </location>
</feature>
<dbReference type="OrthoDB" id="99715at2759"/>
<keyword evidence="1" id="KW-0472">Membrane</keyword>
<reference evidence="2" key="1">
    <citation type="submission" date="2019-03" db="EMBL/GenBank/DDBJ databases">
        <title>Long read genome sequence of the mycoparasitic Pythium oligandrum ATCC 38472 isolated from sugarbeet rhizosphere.</title>
        <authorList>
            <person name="Gaulin E."/>
        </authorList>
    </citation>
    <scope>NUCLEOTIDE SEQUENCE</scope>
    <source>
        <strain evidence="2">ATCC 38472_TT</strain>
    </source>
</reference>
<accession>A0A8K1CX35</accession>
<name>A0A8K1CX35_PYTOL</name>
<feature type="transmembrane region" description="Helical" evidence="1">
    <location>
        <begin position="82"/>
        <end position="103"/>
    </location>
</feature>
<gene>
    <name evidence="2" type="ORF">Poli38472_001989</name>
</gene>
<organism evidence="2 3">
    <name type="scientific">Pythium oligandrum</name>
    <name type="common">Mycoparasitic fungus</name>
    <dbReference type="NCBI Taxonomy" id="41045"/>
    <lineage>
        <taxon>Eukaryota</taxon>
        <taxon>Sar</taxon>
        <taxon>Stramenopiles</taxon>
        <taxon>Oomycota</taxon>
        <taxon>Peronosporomycetes</taxon>
        <taxon>Pythiales</taxon>
        <taxon>Pythiaceae</taxon>
        <taxon>Pythium</taxon>
    </lineage>
</organism>
<comment type="caution">
    <text evidence="2">The sequence shown here is derived from an EMBL/GenBank/DDBJ whole genome shotgun (WGS) entry which is preliminary data.</text>
</comment>
<proteinExistence type="predicted"/>
<keyword evidence="1" id="KW-0812">Transmembrane</keyword>
<sequence length="402" mass="44863">MSSATSQPNVDDPPIYELRSSRDLPSINFTKKLHHVWLPPQSCLWIVIRLLNRLPLLIPFGYCTGVLAAVAVLFLQSPSTPLAVYALIVQIVSTYLVLLELHYDLARLATKTFEFWFMSIVNIASTGLVIFCLGNVRSLGVIGNAFVFEFVLLMDASHHNTRVAAFMTLSTMIFFGLLTVAISLDWVEVRHDRVLWQSAIYTLDAGDVAANGLSTLIVLLLPIATRKYLAKLANHFLKTRRMSISVITTRPSIFWYLSITNAVATGMVMYCLGNIRSLALLRNAVAFEFALMTDANNRRGRVAAFMALFGAAVNTGFLLAMSLEWLKMRPDRSIWHHREYTLAADDVAKNGLGTLIVLLLYNGSRKYFVISRKTASTQPMNVCITCHCCLGFVKTSSLSRPR</sequence>